<comment type="caution">
    <text evidence="2">The sequence shown here is derived from an EMBL/GenBank/DDBJ whole genome shotgun (WGS) entry which is preliminary data.</text>
</comment>
<organism evidence="2 3">
    <name type="scientific">Candidatus Falkowbacteria bacterium RIFCSPHIGHO2_02_FULL_45_15</name>
    <dbReference type="NCBI Taxonomy" id="1797987"/>
    <lineage>
        <taxon>Bacteria</taxon>
        <taxon>Candidatus Falkowiibacteriota</taxon>
    </lineage>
</organism>
<dbReference type="AlphaFoldDB" id="A0A1F5RWE2"/>
<evidence type="ECO:0000313" key="2">
    <source>
        <dbReference type="EMBL" id="OGF18543.1"/>
    </source>
</evidence>
<evidence type="ECO:0000256" key="1">
    <source>
        <dbReference type="SAM" id="Phobius"/>
    </source>
</evidence>
<evidence type="ECO:0008006" key="4">
    <source>
        <dbReference type="Google" id="ProtNLM"/>
    </source>
</evidence>
<protein>
    <recommendedName>
        <fullName evidence="4">3D domain-containing protein</fullName>
    </recommendedName>
</protein>
<dbReference type="EMBL" id="MFFU01000043">
    <property type="protein sequence ID" value="OGF18543.1"/>
    <property type="molecule type" value="Genomic_DNA"/>
</dbReference>
<dbReference type="Proteomes" id="UP000177691">
    <property type="component" value="Unassembled WGS sequence"/>
</dbReference>
<sequence>MENIQYKINNKKKKAPFLNFLPKISKKGLILPIWRKKTEVSIDAFFYEKKLKFPKKIVLGLILAIFFQLIGYPVPILAAKAVEEAAAQPVITANGAVLSETEVELMQENLVVIEHLPTADELNFTDMSIRTITAYNSEPGQTDDSPCITANGFNVCEHGIEDTVAANFLKFGTKVRIPELFGDKIFVVRDRMNPRFPERIDIWMLDKSDAKNFGVKRVKVEAVLE</sequence>
<keyword evidence="1" id="KW-1133">Transmembrane helix</keyword>
<feature type="transmembrane region" description="Helical" evidence="1">
    <location>
        <begin position="57"/>
        <end position="78"/>
    </location>
</feature>
<reference evidence="2 3" key="1">
    <citation type="journal article" date="2016" name="Nat. Commun.">
        <title>Thousands of microbial genomes shed light on interconnected biogeochemical processes in an aquifer system.</title>
        <authorList>
            <person name="Anantharaman K."/>
            <person name="Brown C.T."/>
            <person name="Hug L.A."/>
            <person name="Sharon I."/>
            <person name="Castelle C.J."/>
            <person name="Probst A.J."/>
            <person name="Thomas B.C."/>
            <person name="Singh A."/>
            <person name="Wilkins M.J."/>
            <person name="Karaoz U."/>
            <person name="Brodie E.L."/>
            <person name="Williams K.H."/>
            <person name="Hubbard S.S."/>
            <person name="Banfield J.F."/>
        </authorList>
    </citation>
    <scope>NUCLEOTIDE SEQUENCE [LARGE SCALE GENOMIC DNA]</scope>
</reference>
<proteinExistence type="predicted"/>
<dbReference type="CDD" id="cd22784">
    <property type="entry name" value="DPBB_MltA_YuiC-like"/>
    <property type="match status" value="1"/>
</dbReference>
<accession>A0A1F5RWE2</accession>
<keyword evidence="1" id="KW-0472">Membrane</keyword>
<evidence type="ECO:0000313" key="3">
    <source>
        <dbReference type="Proteomes" id="UP000177691"/>
    </source>
</evidence>
<keyword evidence="1" id="KW-0812">Transmembrane</keyword>
<name>A0A1F5RWE2_9BACT</name>
<gene>
    <name evidence="2" type="ORF">A3D54_03985</name>
</gene>